<dbReference type="AlphaFoldDB" id="A0A919J761"/>
<dbReference type="PRINTS" id="PR00364">
    <property type="entry name" value="DISEASERSIST"/>
</dbReference>
<dbReference type="InterPro" id="IPR051677">
    <property type="entry name" value="AfsR-DnrI-RedD_regulator"/>
</dbReference>
<dbReference type="Pfam" id="PF13424">
    <property type="entry name" value="TPR_12"/>
    <property type="match status" value="1"/>
</dbReference>
<keyword evidence="3" id="KW-0238">DNA-binding</keyword>
<dbReference type="PANTHER" id="PTHR35807:SF1">
    <property type="entry name" value="TRANSCRIPTIONAL REGULATOR REDD"/>
    <property type="match status" value="1"/>
</dbReference>
<dbReference type="InterPro" id="IPR027417">
    <property type="entry name" value="P-loop_NTPase"/>
</dbReference>
<dbReference type="InterPro" id="IPR019734">
    <property type="entry name" value="TPR_rpt"/>
</dbReference>
<evidence type="ECO:0000313" key="9">
    <source>
        <dbReference type="Proteomes" id="UP000598174"/>
    </source>
</evidence>
<feature type="domain" description="Bacterial transcriptional activator" evidence="7">
    <location>
        <begin position="102"/>
        <end position="237"/>
    </location>
</feature>
<feature type="domain" description="AAA+ ATPase" evidence="5">
    <location>
        <begin position="271"/>
        <end position="410"/>
    </location>
</feature>
<evidence type="ECO:0000256" key="1">
    <source>
        <dbReference type="ARBA" id="ARBA00005820"/>
    </source>
</evidence>
<dbReference type="SUPFAM" id="SSF46894">
    <property type="entry name" value="C-terminal effector domain of the bipartite response regulators"/>
    <property type="match status" value="1"/>
</dbReference>
<protein>
    <submittedName>
        <fullName evidence="8">SARP family transcriptional regulator</fullName>
    </submittedName>
</protein>
<accession>A0A919J761</accession>
<gene>
    <name evidence="8" type="ORF">Afe05nite_66890</name>
</gene>
<proteinExistence type="inferred from homology"/>
<keyword evidence="9" id="KW-1185">Reference proteome</keyword>
<dbReference type="EMBL" id="BOMM01000059">
    <property type="protein sequence ID" value="GIE14849.1"/>
    <property type="molecule type" value="Genomic_DNA"/>
</dbReference>
<evidence type="ECO:0000256" key="2">
    <source>
        <dbReference type="ARBA" id="ARBA00023015"/>
    </source>
</evidence>
<dbReference type="Gene3D" id="1.25.40.10">
    <property type="entry name" value="Tetratricopeptide repeat domain"/>
    <property type="match status" value="2"/>
</dbReference>
<dbReference type="InterPro" id="IPR003593">
    <property type="entry name" value="AAA+_ATPase"/>
</dbReference>
<keyword evidence="4" id="KW-0804">Transcription</keyword>
<reference evidence="8" key="1">
    <citation type="submission" date="2021-01" db="EMBL/GenBank/DDBJ databases">
        <title>Whole genome shotgun sequence of Actinoplanes ferrugineus NBRC 15555.</title>
        <authorList>
            <person name="Komaki H."/>
            <person name="Tamura T."/>
        </authorList>
    </citation>
    <scope>NUCLEOTIDE SEQUENCE</scope>
    <source>
        <strain evidence="8">NBRC 15555</strain>
    </source>
</reference>
<dbReference type="SUPFAM" id="SSF52540">
    <property type="entry name" value="P-loop containing nucleoside triphosphate hydrolases"/>
    <property type="match status" value="1"/>
</dbReference>
<dbReference type="InterPro" id="IPR005158">
    <property type="entry name" value="BTAD"/>
</dbReference>
<dbReference type="SMART" id="SM00028">
    <property type="entry name" value="TPR"/>
    <property type="match status" value="6"/>
</dbReference>
<evidence type="ECO:0000313" key="8">
    <source>
        <dbReference type="EMBL" id="GIE14849.1"/>
    </source>
</evidence>
<sequence length="951" mass="103782">MGAHVEFGILGATELIHHGRIIPLGTAKQRGMIAVLLYHAGEPVRVSTIIDLLWDNPGKADHRPTVYSLASRLRTVLAGVGLDQALRRVPGAYRLDVEPAAVDLTRFRRMLAEAREAAPEAAAEILVAALALWRGDPLPELGGPRAEQLRHVLDGLRLDAHRMLAESLLARGRAHAALDQLDEIVRMHDLDEALARCWIRALRATGRHDEAKRFTTAFRRRFRREMRAEPDLGAAAANGSSGDRVPRYLPPDLADFTGRRALLADLERLSGDNVVVITGMPGVGKTTLARHWAHRRRHLYPDGQLYLDAGAHGLGTPIDPRDALDRFLRVLGVPPDQIPVTLEQRRDRFEDLLGDRRFLLLIDNVLDSAQVRPLIPRSMNCLTVITSRVRLSGLTIHDGVRTVTVTPLPVDESTSLLARIVGPRGAAEPDGLASLARLSGGLPLAVRVIGEQVAERPRAGIAELADELEHRLLEAGDDQETSLTAVFDWSYLALRADAARLFRQVSHHPGTSISPAAAAAIAGIPVTDAEGLLNALAKAHMVNHDTTRRYRFHSLLHQYATERATGDDPAAARQEQRRMLDWYLLSAAGAVAVIAPEWPPMPDLPDAPDIAPMFFATDAEAMQWCETERDNLCAVSRWAQDHGFHRHGWQIPGVVHEILERHGCLVDLLELNQRALVAARWNEHDEGQIGILNNLGTIYFAGHDYDRAVASLVEARNLAAATGNVGAETNCAHNLASTYAILGEVPRAIEIYEKALESCRALGHAAGESAVLNGLAAAHLRLGHQHRAAENYHRALAIRERIGARRGAGQSHGGLGTLYLASGRLRLALWHCEAALAIHTHALDQAAECDTLVTLTDIQRRLEMHDDAVRNGQRAVLLSELIGDSFRQVAALTAAGDALAAAGDPESAAQRARTARRILDDLSGVHLPPLRERLLALERTVQIAPPEPRAG</sequence>
<dbReference type="Pfam" id="PF03704">
    <property type="entry name" value="BTAD"/>
    <property type="match status" value="1"/>
</dbReference>
<dbReference type="SMART" id="SM00382">
    <property type="entry name" value="AAA"/>
    <property type="match status" value="1"/>
</dbReference>
<evidence type="ECO:0000256" key="4">
    <source>
        <dbReference type="ARBA" id="ARBA00023163"/>
    </source>
</evidence>
<dbReference type="PANTHER" id="PTHR35807">
    <property type="entry name" value="TRANSCRIPTIONAL REGULATOR REDD-RELATED"/>
    <property type="match status" value="1"/>
</dbReference>
<dbReference type="InterPro" id="IPR001867">
    <property type="entry name" value="OmpR/PhoB-type_DNA-bd"/>
</dbReference>
<evidence type="ECO:0000256" key="3">
    <source>
        <dbReference type="ARBA" id="ARBA00023125"/>
    </source>
</evidence>
<dbReference type="Proteomes" id="UP000598174">
    <property type="component" value="Unassembled WGS sequence"/>
</dbReference>
<dbReference type="InterPro" id="IPR036388">
    <property type="entry name" value="WH-like_DNA-bd_sf"/>
</dbReference>
<dbReference type="InterPro" id="IPR002182">
    <property type="entry name" value="NB-ARC"/>
</dbReference>
<organism evidence="8 9">
    <name type="scientific">Paractinoplanes ferrugineus</name>
    <dbReference type="NCBI Taxonomy" id="113564"/>
    <lineage>
        <taxon>Bacteria</taxon>
        <taxon>Bacillati</taxon>
        <taxon>Actinomycetota</taxon>
        <taxon>Actinomycetes</taxon>
        <taxon>Micromonosporales</taxon>
        <taxon>Micromonosporaceae</taxon>
        <taxon>Paractinoplanes</taxon>
    </lineage>
</organism>
<dbReference type="GO" id="GO:0043531">
    <property type="term" value="F:ADP binding"/>
    <property type="evidence" value="ECO:0007669"/>
    <property type="project" value="InterPro"/>
</dbReference>
<dbReference type="InterPro" id="IPR011990">
    <property type="entry name" value="TPR-like_helical_dom_sf"/>
</dbReference>
<evidence type="ECO:0000259" key="6">
    <source>
        <dbReference type="SMART" id="SM00862"/>
    </source>
</evidence>
<name>A0A919J761_9ACTN</name>
<keyword evidence="2" id="KW-0805">Transcription regulation</keyword>
<dbReference type="InterPro" id="IPR016032">
    <property type="entry name" value="Sig_transdc_resp-reg_C-effctor"/>
</dbReference>
<dbReference type="GO" id="GO:0006355">
    <property type="term" value="P:regulation of DNA-templated transcription"/>
    <property type="evidence" value="ECO:0007669"/>
    <property type="project" value="InterPro"/>
</dbReference>
<dbReference type="Gene3D" id="1.10.10.10">
    <property type="entry name" value="Winged helix-like DNA-binding domain superfamily/Winged helix DNA-binding domain"/>
    <property type="match status" value="1"/>
</dbReference>
<dbReference type="Pfam" id="PF00931">
    <property type="entry name" value="NB-ARC"/>
    <property type="match status" value="1"/>
</dbReference>
<feature type="domain" description="OmpR/PhoB-type" evidence="6">
    <location>
        <begin position="19"/>
        <end position="95"/>
    </location>
</feature>
<dbReference type="SMART" id="SM00862">
    <property type="entry name" value="Trans_reg_C"/>
    <property type="match status" value="1"/>
</dbReference>
<comment type="caution">
    <text evidence="8">The sequence shown here is derived from an EMBL/GenBank/DDBJ whole genome shotgun (WGS) entry which is preliminary data.</text>
</comment>
<dbReference type="Gene3D" id="3.40.50.300">
    <property type="entry name" value="P-loop containing nucleotide triphosphate hydrolases"/>
    <property type="match status" value="1"/>
</dbReference>
<dbReference type="SMART" id="SM01043">
    <property type="entry name" value="BTAD"/>
    <property type="match status" value="1"/>
</dbReference>
<dbReference type="GO" id="GO:0003677">
    <property type="term" value="F:DNA binding"/>
    <property type="evidence" value="ECO:0007669"/>
    <property type="project" value="UniProtKB-KW"/>
</dbReference>
<dbReference type="GO" id="GO:0000160">
    <property type="term" value="P:phosphorelay signal transduction system"/>
    <property type="evidence" value="ECO:0007669"/>
    <property type="project" value="InterPro"/>
</dbReference>
<evidence type="ECO:0000259" key="7">
    <source>
        <dbReference type="SMART" id="SM01043"/>
    </source>
</evidence>
<evidence type="ECO:0000259" key="5">
    <source>
        <dbReference type="SMART" id="SM00382"/>
    </source>
</evidence>
<dbReference type="SUPFAM" id="SSF48452">
    <property type="entry name" value="TPR-like"/>
    <property type="match status" value="3"/>
</dbReference>
<comment type="similarity">
    <text evidence="1">Belongs to the AfsR/DnrI/RedD regulatory family.</text>
</comment>